<dbReference type="PANTHER" id="PTHR31528">
    <property type="entry name" value="4-AMINO-5-HYDROXYMETHYL-2-METHYLPYRIMIDINE PHOSPHATE SYNTHASE THI11-RELATED"/>
    <property type="match status" value="1"/>
</dbReference>
<gene>
    <name evidence="2" type="ORF">AB3X52_14660</name>
</gene>
<dbReference type="RefSeq" id="WP_367994836.1">
    <property type="nucleotide sequence ID" value="NZ_JBFPJR010000028.1"/>
</dbReference>
<dbReference type="SUPFAM" id="SSF53850">
    <property type="entry name" value="Periplasmic binding protein-like II"/>
    <property type="match status" value="1"/>
</dbReference>
<name>A0ABV3T0Z6_9ACTN</name>
<dbReference type="Pfam" id="PF09084">
    <property type="entry name" value="NMT1"/>
    <property type="match status" value="1"/>
</dbReference>
<dbReference type="PANTHER" id="PTHR31528:SF15">
    <property type="entry name" value="RIBOFLAVIN-BINDING PROTEIN RIBY"/>
    <property type="match status" value="1"/>
</dbReference>
<evidence type="ECO:0000259" key="1">
    <source>
        <dbReference type="Pfam" id="PF09084"/>
    </source>
</evidence>
<proteinExistence type="predicted"/>
<organism evidence="2 3">
    <name type="scientific">Nocardioides eburneus</name>
    <dbReference type="NCBI Taxonomy" id="3231482"/>
    <lineage>
        <taxon>Bacteria</taxon>
        <taxon>Bacillati</taxon>
        <taxon>Actinomycetota</taxon>
        <taxon>Actinomycetes</taxon>
        <taxon>Propionibacteriales</taxon>
        <taxon>Nocardioidaceae</taxon>
        <taxon>Nocardioides</taxon>
    </lineage>
</organism>
<dbReference type="EMBL" id="JBFPJR010000028">
    <property type="protein sequence ID" value="MEX0428866.1"/>
    <property type="molecule type" value="Genomic_DNA"/>
</dbReference>
<dbReference type="PROSITE" id="PS51318">
    <property type="entry name" value="TAT"/>
    <property type="match status" value="1"/>
</dbReference>
<dbReference type="InterPro" id="IPR015168">
    <property type="entry name" value="SsuA/THI5"/>
</dbReference>
<sequence>MSTQPTPALSRSLWSRLGTREPTLTRGGFLRAAAAGLFATGAAGSLAACGAADSASGGGFTYASILPFDTLTFIPEMMGTAGGYLSDQGVDMKVEIARGTAQAMQTVLAGKAPVVRPSMIDLATARTTAKQPLVAIGTVMRGPSVVLNYAKNDALDDPTKLVGKTVGIPSKGGTSEQTLLLMLTDAGVDPDDVKRQVVGQSPSTWELVRRGQLAGFISGIDVSLIIQSQYDDAAALDPGKYSSIQSTTQIYVTTEDAVQKQADKLTGFLSAIRASMQAVIDDQSRAKSIQTLRKKYHFATLDDDAIAKRAFDVYVDLWTTQANGRKLLETDQEKWVAGIEKLQKLGYISGVSKPETWMTNDLLKA</sequence>
<evidence type="ECO:0000313" key="2">
    <source>
        <dbReference type="EMBL" id="MEX0428866.1"/>
    </source>
</evidence>
<reference evidence="2 3" key="1">
    <citation type="submission" date="2024-07" db="EMBL/GenBank/DDBJ databases">
        <authorList>
            <person name="Lee S."/>
            <person name="Kang M."/>
        </authorList>
    </citation>
    <scope>NUCLEOTIDE SEQUENCE [LARGE SCALE GENOMIC DNA]</scope>
    <source>
        <strain evidence="2 3">DS6</strain>
    </source>
</reference>
<feature type="domain" description="SsuA/THI5-like" evidence="1">
    <location>
        <begin position="73"/>
        <end position="286"/>
    </location>
</feature>
<dbReference type="InterPro" id="IPR027939">
    <property type="entry name" value="NMT1/THI5"/>
</dbReference>
<comment type="caution">
    <text evidence="2">The sequence shown here is derived from an EMBL/GenBank/DDBJ whole genome shotgun (WGS) entry which is preliminary data.</text>
</comment>
<keyword evidence="3" id="KW-1185">Reference proteome</keyword>
<dbReference type="Gene3D" id="3.40.190.10">
    <property type="entry name" value="Periplasmic binding protein-like II"/>
    <property type="match status" value="2"/>
</dbReference>
<accession>A0ABV3T0Z6</accession>
<evidence type="ECO:0000313" key="3">
    <source>
        <dbReference type="Proteomes" id="UP001556631"/>
    </source>
</evidence>
<dbReference type="Proteomes" id="UP001556631">
    <property type="component" value="Unassembled WGS sequence"/>
</dbReference>
<protein>
    <submittedName>
        <fullName evidence="2">ABC transporter substrate-binding protein</fullName>
    </submittedName>
</protein>
<dbReference type="InterPro" id="IPR006311">
    <property type="entry name" value="TAT_signal"/>
</dbReference>